<evidence type="ECO:0000256" key="11">
    <source>
        <dbReference type="ARBA" id="ARBA00023295"/>
    </source>
</evidence>
<keyword evidence="11 13" id="KW-0326">Glycosidase</keyword>
<evidence type="ECO:0000256" key="8">
    <source>
        <dbReference type="ARBA" id="ARBA00023054"/>
    </source>
</evidence>
<dbReference type="Pfam" id="PF04616">
    <property type="entry name" value="Glyco_hydro_43"/>
    <property type="match status" value="1"/>
</dbReference>
<dbReference type="InterPro" id="IPR023296">
    <property type="entry name" value="Glyco_hydro_beta-prop_sf"/>
</dbReference>
<keyword evidence="5 13" id="KW-0378">Hydrolase</keyword>
<evidence type="ECO:0000256" key="10">
    <source>
        <dbReference type="ARBA" id="ARBA00023136"/>
    </source>
</evidence>
<evidence type="ECO:0000256" key="4">
    <source>
        <dbReference type="ARBA" id="ARBA00022792"/>
    </source>
</evidence>
<feature type="region of interest" description="Disordered" evidence="16">
    <location>
        <begin position="206"/>
        <end position="256"/>
    </location>
</feature>
<comment type="similarity">
    <text evidence="1 14">Belongs to the SHE9 family.</text>
</comment>
<dbReference type="InterPro" id="IPR008839">
    <property type="entry name" value="MDM33_fungi"/>
</dbReference>
<accession>A0ABR1PDY4</accession>
<evidence type="ECO:0000256" key="3">
    <source>
        <dbReference type="ARBA" id="ARBA00022692"/>
    </source>
</evidence>
<evidence type="ECO:0000256" key="13">
    <source>
        <dbReference type="RuleBase" id="RU361187"/>
    </source>
</evidence>
<dbReference type="EMBL" id="JAKNSF020000016">
    <property type="protein sequence ID" value="KAK7734172.1"/>
    <property type="molecule type" value="Genomic_DNA"/>
</dbReference>
<dbReference type="InterPro" id="IPR006710">
    <property type="entry name" value="Glyco_hydro_43"/>
</dbReference>
<evidence type="ECO:0000313" key="18">
    <source>
        <dbReference type="Proteomes" id="UP001430848"/>
    </source>
</evidence>
<evidence type="ECO:0000256" key="1">
    <source>
        <dbReference type="ARBA" id="ARBA00007472"/>
    </source>
</evidence>
<comment type="caution">
    <text evidence="17">The sequence shown here is derived from an EMBL/GenBank/DDBJ whole genome shotgun (WGS) entry which is preliminary data.</text>
</comment>
<keyword evidence="10 14" id="KW-0472">Membrane</keyword>
<evidence type="ECO:0000256" key="7">
    <source>
        <dbReference type="ARBA" id="ARBA00022989"/>
    </source>
</evidence>
<gene>
    <name evidence="17" type="primary">SHE9</name>
    <name evidence="17" type="ORF">SLS63_004457</name>
</gene>
<dbReference type="Proteomes" id="UP001430848">
    <property type="component" value="Unassembled WGS sequence"/>
</dbReference>
<feature type="transmembrane region" description="Helical" evidence="14">
    <location>
        <begin position="406"/>
        <end position="426"/>
    </location>
</feature>
<dbReference type="PANTHER" id="PTHR31961:SF3">
    <property type="entry name" value="SENSITIVE TO HIGH EXPRESSION PROTEIN 9, MITOCHONDRIAL"/>
    <property type="match status" value="1"/>
</dbReference>
<dbReference type="SUPFAM" id="SSF75005">
    <property type="entry name" value="Arabinanase/levansucrase/invertase"/>
    <property type="match status" value="1"/>
</dbReference>
<dbReference type="EC" id="3.2.1.-" evidence="13"/>
<evidence type="ECO:0000256" key="6">
    <source>
        <dbReference type="ARBA" id="ARBA00022946"/>
    </source>
</evidence>
<feature type="compositionally biased region" description="Low complexity" evidence="16">
    <location>
        <begin position="216"/>
        <end position="239"/>
    </location>
</feature>
<evidence type="ECO:0000256" key="9">
    <source>
        <dbReference type="ARBA" id="ARBA00023128"/>
    </source>
</evidence>
<keyword evidence="7 14" id="KW-1133">Transmembrane helix</keyword>
<keyword evidence="18" id="KW-1185">Reference proteome</keyword>
<comment type="subunit">
    <text evidence="14">Homooligomer.</text>
</comment>
<evidence type="ECO:0000256" key="5">
    <source>
        <dbReference type="ARBA" id="ARBA00022801"/>
    </source>
</evidence>
<feature type="coiled-coil region" evidence="15">
    <location>
        <begin position="439"/>
        <end position="466"/>
    </location>
</feature>
<sequence length="572" mass="61906">MVIERDGTYILYYSVSTIGSQDSVIAYATSTTMENGTWVDHGSTGVESTSDASYNAIDPTMILVDGTYHLSFGSYWGDIQLVTFNSDATAADGDPSQTIYKPSGDHDVEASFPFQYGDYFYMFWSEGQANDYDVSRPAEGGEYRVRACRSTDVGGPYTDGNGTSCLEGGGNDVLASHGDVYGPGGQGVLNDPTYGPILYYRYDQNASSKEAKEPSEPAQTSSSPTSPESPSSATHTSPSRPSPELPSQTDSRRSAASQNFSHFMDNLQSRVLVASQTLSDLTGYSAIEAIKATNAALEADLARAQADLKRARQHYKAVNARRASTQREVTTLLARKDTWGPPDLERFTTMYRQDHELEAAVSEASAALTEAEADEARLSQALNSGILRRYHEEQIWSDRIRRQSTWGTWGLMGVNILLFLVLQFVAEPWKRNRLMKGIAAEEKAALDAVRRELEEVRGAMTRREDNEAAAAAATTAAAAAAANAAVVDDAGVEAAPVASLPDAKAPEVPSPPALSWREFLSDPSLWRPALEDLYSERTIDLRMRDVSIIALEGAVTGAVAVAGVAALLARQR</sequence>
<comment type="subcellular location">
    <subcellularLocation>
        <location evidence="14">Mitochondrion inner membrane</location>
        <topology evidence="14">Multi-pass membrane protein</topology>
    </subcellularLocation>
</comment>
<keyword evidence="3 14" id="KW-0812">Transmembrane</keyword>
<proteinExistence type="inferred from homology"/>
<evidence type="ECO:0000256" key="2">
    <source>
        <dbReference type="ARBA" id="ARBA00009865"/>
    </source>
</evidence>
<dbReference type="PANTHER" id="PTHR31961">
    <property type="entry name" value="SENSITIVE TO HIGH EXPRESSION PROTEIN 9, MITOCHONDRIAL"/>
    <property type="match status" value="1"/>
</dbReference>
<comment type="similarity">
    <text evidence="2 13">Belongs to the glycosyl hydrolase 43 family.</text>
</comment>
<keyword evidence="9 14" id="KW-0496">Mitochondrion</keyword>
<comment type="function">
    <text evidence="12">Required for the maintenance of the structure of the mitochondrial inner membrane. Involved in mitochondrial morphology. Causes growth arrest when highly overexpressed.</text>
</comment>
<dbReference type="Gene3D" id="2.115.10.20">
    <property type="entry name" value="Glycosyl hydrolase domain, family 43"/>
    <property type="match status" value="1"/>
</dbReference>
<organism evidence="17 18">
    <name type="scientific">Diaporthe eres</name>
    <name type="common">Phomopsis oblonga</name>
    <dbReference type="NCBI Taxonomy" id="83184"/>
    <lineage>
        <taxon>Eukaryota</taxon>
        <taxon>Fungi</taxon>
        <taxon>Dikarya</taxon>
        <taxon>Ascomycota</taxon>
        <taxon>Pezizomycotina</taxon>
        <taxon>Sordariomycetes</taxon>
        <taxon>Sordariomycetidae</taxon>
        <taxon>Diaporthales</taxon>
        <taxon>Diaporthaceae</taxon>
        <taxon>Diaporthe</taxon>
        <taxon>Diaporthe eres species complex</taxon>
    </lineage>
</organism>
<reference evidence="17 18" key="1">
    <citation type="submission" date="2024-02" db="EMBL/GenBank/DDBJ databases">
        <title>De novo assembly and annotation of 12 fungi associated with fruit tree decline syndrome in Ontario, Canada.</title>
        <authorList>
            <person name="Sulman M."/>
            <person name="Ellouze W."/>
            <person name="Ilyukhin E."/>
        </authorList>
    </citation>
    <scope>NUCLEOTIDE SEQUENCE [LARGE SCALE GENOMIC DNA]</scope>
    <source>
        <strain evidence="17 18">M169</strain>
    </source>
</reference>
<protein>
    <recommendedName>
        <fullName evidence="14">Sensitive to high expression protein 9, mitochondrial</fullName>
        <ecNumber evidence="13">3.2.1.-</ecNumber>
    </recommendedName>
</protein>
<evidence type="ECO:0000313" key="17">
    <source>
        <dbReference type="EMBL" id="KAK7734172.1"/>
    </source>
</evidence>
<evidence type="ECO:0000256" key="16">
    <source>
        <dbReference type="SAM" id="MobiDB-lite"/>
    </source>
</evidence>
<keyword evidence="4 14" id="KW-0999">Mitochondrion inner membrane</keyword>
<feature type="transmembrane region" description="Helical" evidence="14">
    <location>
        <begin position="546"/>
        <end position="569"/>
    </location>
</feature>
<dbReference type="Pfam" id="PF05546">
    <property type="entry name" value="She9_MDM33"/>
    <property type="match status" value="1"/>
</dbReference>
<evidence type="ECO:0000256" key="12">
    <source>
        <dbReference type="ARBA" id="ARBA00024807"/>
    </source>
</evidence>
<keyword evidence="6 14" id="KW-0809">Transit peptide</keyword>
<name>A0ABR1PDY4_DIAER</name>
<evidence type="ECO:0000256" key="15">
    <source>
        <dbReference type="SAM" id="Coils"/>
    </source>
</evidence>
<feature type="compositionally biased region" description="Polar residues" evidence="16">
    <location>
        <begin position="245"/>
        <end position="256"/>
    </location>
</feature>
<evidence type="ECO:0000256" key="14">
    <source>
        <dbReference type="RuleBase" id="RU364128"/>
    </source>
</evidence>
<keyword evidence="8 15" id="KW-0175">Coiled coil</keyword>
<feature type="coiled-coil region" evidence="15">
    <location>
        <begin position="287"/>
        <end position="328"/>
    </location>
</feature>